<organism evidence="3 4">
    <name type="scientific">Halostagnicola kamekurae</name>
    <dbReference type="NCBI Taxonomy" id="619731"/>
    <lineage>
        <taxon>Archaea</taxon>
        <taxon>Methanobacteriati</taxon>
        <taxon>Methanobacteriota</taxon>
        <taxon>Stenosarchaea group</taxon>
        <taxon>Halobacteria</taxon>
        <taxon>Halobacteriales</taxon>
        <taxon>Natrialbaceae</taxon>
        <taxon>Halostagnicola</taxon>
    </lineage>
</organism>
<dbReference type="GO" id="GO:0046657">
    <property type="term" value="P:folic acid catabolic process"/>
    <property type="evidence" value="ECO:0007669"/>
    <property type="project" value="TreeGrafter"/>
</dbReference>
<sequence length="423" mass="45226">MAEASELVELRRAFHEHPEPGWCEFWTTAKIVDEIERIGADEIHVGPDAIDPNERLGVPDERELATWLERARNDIDRPDVFEKIAGGNTGAAAVVDNGDGPCVGLRVDIDALPITESTDASHFPSANDFQSTNDGFMHACGHDAHITIGLGVLKEVSESDFSGTFKVFFQPSEELLGGGKAMANTDHLSDIDYLMGTHVGLDLPAGEVVAGLDEALALCRFDISFDGTSAHAGTAPHDGHNAVQALITAANNMYAIPRHGDGTTRVNIGEIRSENAANVIADSATAKAEVRGGSTELMEYMKESVYDCLEHAAEMHGCEMDVRVIGQSIRQDCDEEMVDAVYESATELEAVESPRRSGTLDASEDATYLMKTVAENGGKATYVGIGASNPGGHHTPTFDVDEECLPIGVSVLSRTALSLLDSD</sequence>
<feature type="binding site" evidence="1">
    <location>
        <position position="174"/>
    </location>
    <ligand>
        <name>Mn(2+)</name>
        <dbReference type="ChEBI" id="CHEBI:29035"/>
        <label>2</label>
    </ligand>
</feature>
<dbReference type="Pfam" id="PF07687">
    <property type="entry name" value="M20_dimer"/>
    <property type="match status" value="1"/>
</dbReference>
<keyword evidence="1" id="KW-0464">Manganese</keyword>
<dbReference type="PANTHER" id="PTHR30575:SF3">
    <property type="entry name" value="PEPTIDASE M20 DIMERISATION DOMAIN-CONTAINING PROTEIN"/>
    <property type="match status" value="1"/>
</dbReference>
<proteinExistence type="predicted"/>
<dbReference type="EMBL" id="FOZS01000004">
    <property type="protein sequence ID" value="SFT01300.1"/>
    <property type="molecule type" value="Genomic_DNA"/>
</dbReference>
<feature type="binding site" evidence="1">
    <location>
        <position position="394"/>
    </location>
    <ligand>
        <name>Mn(2+)</name>
        <dbReference type="ChEBI" id="CHEBI:29035"/>
        <label>2</label>
    </ligand>
</feature>
<dbReference type="RefSeq" id="WP_092907132.1">
    <property type="nucleotide sequence ID" value="NZ_FOZS01000004.1"/>
</dbReference>
<dbReference type="SUPFAM" id="SSF53187">
    <property type="entry name" value="Zn-dependent exopeptidases"/>
    <property type="match status" value="1"/>
</dbReference>
<feature type="binding site" evidence="1">
    <location>
        <position position="198"/>
    </location>
    <ligand>
        <name>Mn(2+)</name>
        <dbReference type="ChEBI" id="CHEBI:29035"/>
        <label>2</label>
    </ligand>
</feature>
<comment type="cofactor">
    <cofactor evidence="1">
        <name>Mn(2+)</name>
        <dbReference type="ChEBI" id="CHEBI:29035"/>
    </cofactor>
    <text evidence="1">The Mn(2+) ion enhances activity.</text>
</comment>
<keyword evidence="3" id="KW-0378">Hydrolase</keyword>
<dbReference type="GO" id="GO:0071713">
    <property type="term" value="F:para-aminobenzoyl-glutamate hydrolase activity"/>
    <property type="evidence" value="ECO:0007669"/>
    <property type="project" value="TreeGrafter"/>
</dbReference>
<keyword evidence="4" id="KW-1185">Reference proteome</keyword>
<feature type="binding site" evidence="1">
    <location>
        <position position="142"/>
    </location>
    <ligand>
        <name>Mn(2+)</name>
        <dbReference type="ChEBI" id="CHEBI:29035"/>
        <label>2</label>
    </ligand>
</feature>
<evidence type="ECO:0000313" key="3">
    <source>
        <dbReference type="EMBL" id="SFT01300.1"/>
    </source>
</evidence>
<feature type="domain" description="Peptidase M20 dimerisation" evidence="2">
    <location>
        <begin position="219"/>
        <end position="313"/>
    </location>
</feature>
<accession>A0A1I6UIP6</accession>
<dbReference type="InterPro" id="IPR017439">
    <property type="entry name" value="Amidohydrolase"/>
</dbReference>
<dbReference type="Proteomes" id="UP000199199">
    <property type="component" value="Unassembled WGS sequence"/>
</dbReference>
<dbReference type="InterPro" id="IPR036264">
    <property type="entry name" value="Bact_exopeptidase_dim_dom"/>
</dbReference>
<dbReference type="PANTHER" id="PTHR30575">
    <property type="entry name" value="PEPTIDASE M20"/>
    <property type="match status" value="1"/>
</dbReference>
<evidence type="ECO:0000256" key="1">
    <source>
        <dbReference type="PIRSR" id="PIRSR005962-1"/>
    </source>
</evidence>
<dbReference type="InterPro" id="IPR052030">
    <property type="entry name" value="Peptidase_M20/M20A_hydrolases"/>
</dbReference>
<evidence type="ECO:0000259" key="2">
    <source>
        <dbReference type="Pfam" id="PF07687"/>
    </source>
</evidence>
<dbReference type="GO" id="GO:0016805">
    <property type="term" value="F:dipeptidase activity"/>
    <property type="evidence" value="ECO:0007669"/>
    <property type="project" value="TreeGrafter"/>
</dbReference>
<dbReference type="NCBIfam" id="TIGR01891">
    <property type="entry name" value="amidohydrolases"/>
    <property type="match status" value="1"/>
</dbReference>
<dbReference type="Gene3D" id="3.40.630.10">
    <property type="entry name" value="Zn peptidases"/>
    <property type="match status" value="2"/>
</dbReference>
<dbReference type="OrthoDB" id="247417at2157"/>
<dbReference type="PIRSF" id="PIRSF005962">
    <property type="entry name" value="Pept_M20D_amidohydro"/>
    <property type="match status" value="1"/>
</dbReference>
<dbReference type="InterPro" id="IPR002933">
    <property type="entry name" value="Peptidase_M20"/>
</dbReference>
<feature type="binding site" evidence="1">
    <location>
        <position position="140"/>
    </location>
    <ligand>
        <name>Mn(2+)</name>
        <dbReference type="ChEBI" id="CHEBI:29035"/>
        <label>2</label>
    </ligand>
</feature>
<dbReference type="SUPFAM" id="SSF55031">
    <property type="entry name" value="Bacterial exopeptidase dimerisation domain"/>
    <property type="match status" value="1"/>
</dbReference>
<keyword evidence="1" id="KW-0479">Metal-binding</keyword>
<dbReference type="Pfam" id="PF01546">
    <property type="entry name" value="Peptidase_M20"/>
    <property type="match status" value="1"/>
</dbReference>
<evidence type="ECO:0000313" key="4">
    <source>
        <dbReference type="Proteomes" id="UP000199199"/>
    </source>
</evidence>
<dbReference type="GO" id="GO:0005737">
    <property type="term" value="C:cytoplasm"/>
    <property type="evidence" value="ECO:0007669"/>
    <property type="project" value="TreeGrafter"/>
</dbReference>
<name>A0A1I6UIP6_9EURY</name>
<dbReference type="GO" id="GO:0046872">
    <property type="term" value="F:metal ion binding"/>
    <property type="evidence" value="ECO:0007669"/>
    <property type="project" value="UniProtKB-KW"/>
</dbReference>
<reference evidence="4" key="1">
    <citation type="submission" date="2016-10" db="EMBL/GenBank/DDBJ databases">
        <authorList>
            <person name="Varghese N."/>
            <person name="Submissions S."/>
        </authorList>
    </citation>
    <scope>NUCLEOTIDE SEQUENCE [LARGE SCALE GENOMIC DNA]</scope>
    <source>
        <strain evidence="4">DSM 22427</strain>
    </source>
</reference>
<dbReference type="AlphaFoldDB" id="A0A1I6UIP6"/>
<dbReference type="InterPro" id="IPR011650">
    <property type="entry name" value="Peptidase_M20_dimer"/>
</dbReference>
<gene>
    <name evidence="3" type="ORF">SAMN04488556_3908</name>
</gene>
<protein>
    <submittedName>
        <fullName evidence="3">p-aminobenzoyl-glutamate hydrolase, A subunit</fullName>
    </submittedName>
</protein>